<dbReference type="EMBL" id="CAXHTB010000018">
    <property type="protein sequence ID" value="CAL0324652.1"/>
    <property type="molecule type" value="Genomic_DNA"/>
</dbReference>
<keyword evidence="3" id="KW-1185">Reference proteome</keyword>
<dbReference type="AlphaFoldDB" id="A0AAV1XSY6"/>
<reference evidence="2 3" key="1">
    <citation type="submission" date="2024-03" db="EMBL/GenBank/DDBJ databases">
        <authorList>
            <person name="Martinez-Hernandez J."/>
        </authorList>
    </citation>
    <scope>NUCLEOTIDE SEQUENCE [LARGE SCALE GENOMIC DNA]</scope>
</reference>
<gene>
    <name evidence="2" type="ORF">LLUT_LOCUS25712</name>
</gene>
<comment type="caution">
    <text evidence="2">The sequence shown here is derived from an EMBL/GenBank/DDBJ whole genome shotgun (WGS) entry which is preliminary data.</text>
</comment>
<organism evidence="2 3">
    <name type="scientific">Lupinus luteus</name>
    <name type="common">European yellow lupine</name>
    <dbReference type="NCBI Taxonomy" id="3873"/>
    <lineage>
        <taxon>Eukaryota</taxon>
        <taxon>Viridiplantae</taxon>
        <taxon>Streptophyta</taxon>
        <taxon>Embryophyta</taxon>
        <taxon>Tracheophyta</taxon>
        <taxon>Spermatophyta</taxon>
        <taxon>Magnoliopsida</taxon>
        <taxon>eudicotyledons</taxon>
        <taxon>Gunneridae</taxon>
        <taxon>Pentapetalae</taxon>
        <taxon>rosids</taxon>
        <taxon>fabids</taxon>
        <taxon>Fabales</taxon>
        <taxon>Fabaceae</taxon>
        <taxon>Papilionoideae</taxon>
        <taxon>50 kb inversion clade</taxon>
        <taxon>genistoids sensu lato</taxon>
        <taxon>core genistoids</taxon>
        <taxon>Genisteae</taxon>
        <taxon>Lupinus</taxon>
    </lineage>
</organism>
<sequence length="240" mass="27759">MELDRREQAPLHKEVERSRHAQQVLSQRTRTPRVDLAGQVVRVCFSVQEGRKPKLSMKMSDNHLSALTTYVKTEDFRPWCLELTKVEHKNLSKITREISHTGSHHHDHCSGFKIVVSHSCNNLTHGKSKKKSRNPKLLNELLSAGLDLREDNGINSDELLISMNNNVMHLLRMNDINITLQFIVDHKSGLMLNVESLQAFFTILFSSSKHNASFFKYKKEYKVFRSINNLFGRIPKKELK</sequence>
<dbReference type="Proteomes" id="UP001497480">
    <property type="component" value="Unassembled WGS sequence"/>
</dbReference>
<name>A0AAV1XSY6_LUPLU</name>
<feature type="region of interest" description="Disordered" evidence="1">
    <location>
        <begin position="1"/>
        <end position="30"/>
    </location>
</feature>
<feature type="compositionally biased region" description="Basic and acidic residues" evidence="1">
    <location>
        <begin position="1"/>
        <end position="19"/>
    </location>
</feature>
<evidence type="ECO:0000313" key="2">
    <source>
        <dbReference type="EMBL" id="CAL0324652.1"/>
    </source>
</evidence>
<protein>
    <submittedName>
        <fullName evidence="2">Uncharacterized protein</fullName>
    </submittedName>
</protein>
<evidence type="ECO:0000256" key="1">
    <source>
        <dbReference type="SAM" id="MobiDB-lite"/>
    </source>
</evidence>
<proteinExistence type="predicted"/>
<accession>A0AAV1XSY6</accession>
<evidence type="ECO:0000313" key="3">
    <source>
        <dbReference type="Proteomes" id="UP001497480"/>
    </source>
</evidence>